<protein>
    <recommendedName>
        <fullName evidence="5">Putative pre-16S rRNA nuclease</fullName>
        <ecNumber evidence="5">3.1.-.-</ecNumber>
    </recommendedName>
</protein>
<keyword evidence="2 5" id="KW-0690">Ribosome biogenesis</keyword>
<reference evidence="7 8" key="1">
    <citation type="submission" date="2019-07" db="EMBL/GenBank/DDBJ databases">
        <title>Whole genome shotgun sequence of Oceanithermus desulfurans NBRC 100063.</title>
        <authorList>
            <person name="Hosoyama A."/>
            <person name="Uohara A."/>
            <person name="Ohji S."/>
            <person name="Ichikawa N."/>
        </authorList>
    </citation>
    <scope>NUCLEOTIDE SEQUENCE [LARGE SCALE GENOMIC DNA]</scope>
    <source>
        <strain evidence="7 8">NBRC 100063</strain>
    </source>
</reference>
<dbReference type="Gene3D" id="3.30.420.140">
    <property type="entry name" value="YqgF/RNase H-like domain"/>
    <property type="match status" value="1"/>
</dbReference>
<dbReference type="Proteomes" id="UP000321827">
    <property type="component" value="Unassembled WGS sequence"/>
</dbReference>
<dbReference type="SMART" id="SM00732">
    <property type="entry name" value="YqgFc"/>
    <property type="match status" value="1"/>
</dbReference>
<gene>
    <name evidence="7" type="ORF">ODE01S_00730</name>
</gene>
<feature type="domain" description="YqgF/RNase H-like" evidence="6">
    <location>
        <begin position="1"/>
        <end position="100"/>
    </location>
</feature>
<dbReference type="EC" id="3.1.-.-" evidence="5"/>
<evidence type="ECO:0000256" key="2">
    <source>
        <dbReference type="ARBA" id="ARBA00022517"/>
    </source>
</evidence>
<dbReference type="EMBL" id="BJXN01000001">
    <property type="protein sequence ID" value="GEM88639.1"/>
    <property type="molecule type" value="Genomic_DNA"/>
</dbReference>
<comment type="function">
    <text evidence="5">Could be a nuclease involved in processing of the 5'-end of pre-16S rRNA.</text>
</comment>
<dbReference type="Pfam" id="PF03652">
    <property type="entry name" value="RuvX"/>
    <property type="match status" value="1"/>
</dbReference>
<dbReference type="PANTHER" id="PTHR33317">
    <property type="entry name" value="POLYNUCLEOTIDYL TRANSFERASE, RIBONUCLEASE H-LIKE SUPERFAMILY PROTEIN"/>
    <property type="match status" value="1"/>
</dbReference>
<comment type="caution">
    <text evidence="7">The sequence shown here is derived from an EMBL/GenBank/DDBJ whole genome shotgun (WGS) entry which is preliminary data.</text>
</comment>
<dbReference type="HAMAP" id="MF_00651">
    <property type="entry name" value="Nuclease_YqgF"/>
    <property type="match status" value="1"/>
</dbReference>
<dbReference type="InterPro" id="IPR006641">
    <property type="entry name" value="YqgF/RNaseH-like_dom"/>
</dbReference>
<comment type="subcellular location">
    <subcellularLocation>
        <location evidence="5">Cytoplasm</location>
    </subcellularLocation>
</comment>
<evidence type="ECO:0000259" key="6">
    <source>
        <dbReference type="SMART" id="SM00732"/>
    </source>
</evidence>
<sequence>MKVLGLDVGDARIGVAVAEEGRPLAFGRGWIERRGRAADVQAVLELARREGAQRAVVGLPRRTGGEEGAQAAKVRAFAAALEAAGLEVRFVDERFTTRVAARRTAHLPRKKRQEKGRLDEAAAVAILETYLERNA</sequence>
<name>A0A511RG61_9DEIN</name>
<dbReference type="RefSeq" id="WP_183677713.1">
    <property type="nucleotide sequence ID" value="NZ_BJXN01000001.1"/>
</dbReference>
<dbReference type="InterPro" id="IPR037027">
    <property type="entry name" value="YqgF/RNaseH-like_dom_sf"/>
</dbReference>
<comment type="similarity">
    <text evidence="5">Belongs to the YqgF HJR family.</text>
</comment>
<dbReference type="AlphaFoldDB" id="A0A511RG61"/>
<evidence type="ECO:0000256" key="1">
    <source>
        <dbReference type="ARBA" id="ARBA00022490"/>
    </source>
</evidence>
<keyword evidence="1 5" id="KW-0963">Cytoplasm</keyword>
<evidence type="ECO:0000256" key="5">
    <source>
        <dbReference type="HAMAP-Rule" id="MF_00651"/>
    </source>
</evidence>
<proteinExistence type="inferred from homology"/>
<dbReference type="InterPro" id="IPR005227">
    <property type="entry name" value="YqgF"/>
</dbReference>
<keyword evidence="3 5" id="KW-0540">Nuclease</keyword>
<evidence type="ECO:0000256" key="3">
    <source>
        <dbReference type="ARBA" id="ARBA00022722"/>
    </source>
</evidence>
<dbReference type="GO" id="GO:0005829">
    <property type="term" value="C:cytosol"/>
    <property type="evidence" value="ECO:0007669"/>
    <property type="project" value="TreeGrafter"/>
</dbReference>
<dbReference type="NCBIfam" id="TIGR00250">
    <property type="entry name" value="RNAse_H_YqgF"/>
    <property type="match status" value="1"/>
</dbReference>
<dbReference type="CDD" id="cd16964">
    <property type="entry name" value="YqgF"/>
    <property type="match status" value="1"/>
</dbReference>
<dbReference type="PANTHER" id="PTHR33317:SF4">
    <property type="entry name" value="POLYNUCLEOTIDYL TRANSFERASE, RIBONUCLEASE H-LIKE SUPERFAMILY PROTEIN"/>
    <property type="match status" value="1"/>
</dbReference>
<evidence type="ECO:0000313" key="8">
    <source>
        <dbReference type="Proteomes" id="UP000321827"/>
    </source>
</evidence>
<dbReference type="SUPFAM" id="SSF53098">
    <property type="entry name" value="Ribonuclease H-like"/>
    <property type="match status" value="1"/>
</dbReference>
<dbReference type="GO" id="GO:0000967">
    <property type="term" value="P:rRNA 5'-end processing"/>
    <property type="evidence" value="ECO:0007669"/>
    <property type="project" value="UniProtKB-UniRule"/>
</dbReference>
<evidence type="ECO:0000256" key="4">
    <source>
        <dbReference type="ARBA" id="ARBA00022801"/>
    </source>
</evidence>
<evidence type="ECO:0000313" key="7">
    <source>
        <dbReference type="EMBL" id="GEM88639.1"/>
    </source>
</evidence>
<organism evidence="7 8">
    <name type="scientific">Oceanithermus desulfurans NBRC 100063</name>
    <dbReference type="NCBI Taxonomy" id="1227550"/>
    <lineage>
        <taxon>Bacteria</taxon>
        <taxon>Thermotogati</taxon>
        <taxon>Deinococcota</taxon>
        <taxon>Deinococci</taxon>
        <taxon>Thermales</taxon>
        <taxon>Thermaceae</taxon>
        <taxon>Oceanithermus</taxon>
    </lineage>
</organism>
<accession>A0A511RG61</accession>
<dbReference type="InterPro" id="IPR012337">
    <property type="entry name" value="RNaseH-like_sf"/>
</dbReference>
<keyword evidence="4 5" id="KW-0378">Hydrolase</keyword>
<dbReference type="GO" id="GO:0004518">
    <property type="term" value="F:nuclease activity"/>
    <property type="evidence" value="ECO:0007669"/>
    <property type="project" value="UniProtKB-KW"/>
</dbReference>
<dbReference type="GO" id="GO:0016788">
    <property type="term" value="F:hydrolase activity, acting on ester bonds"/>
    <property type="evidence" value="ECO:0007669"/>
    <property type="project" value="UniProtKB-UniRule"/>
</dbReference>